<organism evidence="4 5">
    <name type="scientific">Phocaeicola barnesiae</name>
    <dbReference type="NCBI Taxonomy" id="376804"/>
    <lineage>
        <taxon>Bacteria</taxon>
        <taxon>Pseudomonadati</taxon>
        <taxon>Bacteroidota</taxon>
        <taxon>Bacteroidia</taxon>
        <taxon>Bacteroidales</taxon>
        <taxon>Bacteroidaceae</taxon>
        <taxon>Phocaeicola</taxon>
    </lineage>
</organism>
<evidence type="ECO:0000256" key="2">
    <source>
        <dbReference type="RuleBase" id="RU003749"/>
    </source>
</evidence>
<dbReference type="NCBIfam" id="TIGR00377">
    <property type="entry name" value="ant_ant_sig"/>
    <property type="match status" value="1"/>
</dbReference>
<dbReference type="InterPro" id="IPR003658">
    <property type="entry name" value="Anti-sigma_ant"/>
</dbReference>
<dbReference type="InterPro" id="IPR036513">
    <property type="entry name" value="STAS_dom_sf"/>
</dbReference>
<dbReference type="RefSeq" id="WP_022339579.1">
    <property type="nucleotide sequence ID" value="NZ_CALULB010000032.1"/>
</dbReference>
<dbReference type="Gene3D" id="3.30.750.24">
    <property type="entry name" value="STAS domain"/>
    <property type="match status" value="1"/>
</dbReference>
<dbReference type="Proteomes" id="UP001204579">
    <property type="component" value="Unassembled WGS sequence"/>
</dbReference>
<dbReference type="GO" id="GO:0043856">
    <property type="term" value="F:anti-sigma factor antagonist activity"/>
    <property type="evidence" value="ECO:0007669"/>
    <property type="project" value="InterPro"/>
</dbReference>
<comment type="caution">
    <text evidence="4">The sequence shown here is derived from an EMBL/GenBank/DDBJ whole genome shotgun (WGS) entry which is preliminary data.</text>
</comment>
<evidence type="ECO:0000313" key="4">
    <source>
        <dbReference type="EMBL" id="MCR8875315.1"/>
    </source>
</evidence>
<dbReference type="InterPro" id="IPR002645">
    <property type="entry name" value="STAS_dom"/>
</dbReference>
<dbReference type="CDD" id="cd07043">
    <property type="entry name" value="STAS_anti-anti-sigma_factors"/>
    <property type="match status" value="1"/>
</dbReference>
<dbReference type="PANTHER" id="PTHR33495:SF2">
    <property type="entry name" value="ANTI-SIGMA FACTOR ANTAGONIST TM_1081-RELATED"/>
    <property type="match status" value="1"/>
</dbReference>
<feature type="domain" description="STAS" evidence="3">
    <location>
        <begin position="1"/>
        <end position="100"/>
    </location>
</feature>
<dbReference type="EMBL" id="JANRHJ010000027">
    <property type="protein sequence ID" value="MCR8875315.1"/>
    <property type="molecule type" value="Genomic_DNA"/>
</dbReference>
<accession>A0AAW5N9X0</accession>
<dbReference type="PANTHER" id="PTHR33495">
    <property type="entry name" value="ANTI-SIGMA FACTOR ANTAGONIST TM_1081-RELATED-RELATED"/>
    <property type="match status" value="1"/>
</dbReference>
<evidence type="ECO:0000259" key="3">
    <source>
        <dbReference type="PROSITE" id="PS50801"/>
    </source>
</evidence>
<name>A0AAW5N9X0_9BACT</name>
<comment type="similarity">
    <text evidence="1 2">Belongs to the anti-sigma-factor antagonist family.</text>
</comment>
<evidence type="ECO:0000256" key="1">
    <source>
        <dbReference type="ARBA" id="ARBA00009013"/>
    </source>
</evidence>
<protein>
    <recommendedName>
        <fullName evidence="2">Anti-sigma factor antagonist</fullName>
    </recommendedName>
</protein>
<proteinExistence type="inferred from homology"/>
<gene>
    <name evidence="4" type="ORF">NW209_15085</name>
</gene>
<dbReference type="PROSITE" id="PS50801">
    <property type="entry name" value="STAS"/>
    <property type="match status" value="1"/>
</dbReference>
<dbReference type="GeneID" id="82443082"/>
<dbReference type="AlphaFoldDB" id="A0AAW5N9X0"/>
<evidence type="ECO:0000313" key="5">
    <source>
        <dbReference type="Proteomes" id="UP001204579"/>
    </source>
</evidence>
<sequence>MNVAIIQNGEETVAKVDGRLDTLSATELGDSLSAYTCTPQINLVLDCSGLEYISSAGLRILLMLHKSIVSKKGKFILRHLNPEVKSVFDMTGFSQILTLE</sequence>
<dbReference type="Pfam" id="PF01740">
    <property type="entry name" value="STAS"/>
    <property type="match status" value="1"/>
</dbReference>
<reference evidence="4 5" key="1">
    <citation type="submission" date="2022-08" db="EMBL/GenBank/DDBJ databases">
        <authorList>
            <person name="Zeman M."/>
            <person name="Kubasova T."/>
        </authorList>
    </citation>
    <scope>NUCLEOTIDE SEQUENCE [LARGE SCALE GENOMIC DNA]</scope>
    <source>
        <strain evidence="4 5">ET62</strain>
    </source>
</reference>
<keyword evidence="5" id="KW-1185">Reference proteome</keyword>
<dbReference type="SUPFAM" id="SSF52091">
    <property type="entry name" value="SpoIIaa-like"/>
    <property type="match status" value="1"/>
</dbReference>